<feature type="non-terminal residue" evidence="1">
    <location>
        <position position="1"/>
    </location>
</feature>
<proteinExistence type="predicted"/>
<sequence length="104" mass="11945">GDSIAQHLQWILDTHGPYPGDHPDVLTCKWSITSPLGRFNTYWVSETHHLVWDTWHDGPDEVGEFLLPTAWLEGSEFNVALWYALEQSKLAGISVHDWPAYNSW</sequence>
<dbReference type="Proteomes" id="UP001175228">
    <property type="component" value="Unassembled WGS sequence"/>
</dbReference>
<name>A0AA39V323_9AGAR</name>
<reference evidence="1" key="1">
    <citation type="submission" date="2023-06" db="EMBL/GenBank/DDBJ databases">
        <authorList>
            <consortium name="Lawrence Berkeley National Laboratory"/>
            <person name="Ahrendt S."/>
            <person name="Sahu N."/>
            <person name="Indic B."/>
            <person name="Wong-Bajracharya J."/>
            <person name="Merenyi Z."/>
            <person name="Ke H.-M."/>
            <person name="Monk M."/>
            <person name="Kocsube S."/>
            <person name="Drula E."/>
            <person name="Lipzen A."/>
            <person name="Balint B."/>
            <person name="Henrissat B."/>
            <person name="Andreopoulos B."/>
            <person name="Martin F.M."/>
            <person name="Harder C.B."/>
            <person name="Rigling D."/>
            <person name="Ford K.L."/>
            <person name="Foster G.D."/>
            <person name="Pangilinan J."/>
            <person name="Papanicolaou A."/>
            <person name="Barry K."/>
            <person name="LaButti K."/>
            <person name="Viragh M."/>
            <person name="Koriabine M."/>
            <person name="Yan M."/>
            <person name="Riley R."/>
            <person name="Champramary S."/>
            <person name="Plett K.L."/>
            <person name="Tsai I.J."/>
            <person name="Slot J."/>
            <person name="Sipos G."/>
            <person name="Plett J."/>
            <person name="Nagy L.G."/>
            <person name="Grigoriev I.V."/>
        </authorList>
    </citation>
    <scope>NUCLEOTIDE SEQUENCE</scope>
    <source>
        <strain evidence="1">HWK02</strain>
    </source>
</reference>
<protein>
    <submittedName>
        <fullName evidence="1">Uncharacterized protein</fullName>
    </submittedName>
</protein>
<feature type="non-terminal residue" evidence="1">
    <location>
        <position position="104"/>
    </location>
</feature>
<evidence type="ECO:0000313" key="1">
    <source>
        <dbReference type="EMBL" id="KAK0503595.1"/>
    </source>
</evidence>
<accession>A0AA39V323</accession>
<keyword evidence="2" id="KW-1185">Reference proteome</keyword>
<gene>
    <name evidence="1" type="ORF">EDD18DRAFT_1009094</name>
</gene>
<evidence type="ECO:0000313" key="2">
    <source>
        <dbReference type="Proteomes" id="UP001175228"/>
    </source>
</evidence>
<comment type="caution">
    <text evidence="1">The sequence shown here is derived from an EMBL/GenBank/DDBJ whole genome shotgun (WGS) entry which is preliminary data.</text>
</comment>
<dbReference type="AlphaFoldDB" id="A0AA39V323"/>
<organism evidence="1 2">
    <name type="scientific">Armillaria luteobubalina</name>
    <dbReference type="NCBI Taxonomy" id="153913"/>
    <lineage>
        <taxon>Eukaryota</taxon>
        <taxon>Fungi</taxon>
        <taxon>Dikarya</taxon>
        <taxon>Basidiomycota</taxon>
        <taxon>Agaricomycotina</taxon>
        <taxon>Agaricomycetes</taxon>
        <taxon>Agaricomycetidae</taxon>
        <taxon>Agaricales</taxon>
        <taxon>Marasmiineae</taxon>
        <taxon>Physalacriaceae</taxon>
        <taxon>Armillaria</taxon>
    </lineage>
</organism>
<dbReference type="EMBL" id="JAUEPU010000004">
    <property type="protein sequence ID" value="KAK0503595.1"/>
    <property type="molecule type" value="Genomic_DNA"/>
</dbReference>